<dbReference type="GO" id="GO:0016887">
    <property type="term" value="F:ATP hydrolysis activity"/>
    <property type="evidence" value="ECO:0007669"/>
    <property type="project" value="RHEA"/>
</dbReference>
<dbReference type="PANTHER" id="PTHR47964:SF1">
    <property type="entry name" value="ATP-DEPENDENT DNA HELICASE HOMOLOG RECG, CHLOROPLASTIC"/>
    <property type="match status" value="1"/>
</dbReference>
<keyword evidence="10" id="KW-0234">DNA repair</keyword>
<evidence type="ECO:0000259" key="18">
    <source>
        <dbReference type="PROSITE" id="PS51194"/>
    </source>
</evidence>
<keyword evidence="5 19" id="KW-0378">Hydrolase</keyword>
<proteinExistence type="inferred from homology"/>
<evidence type="ECO:0000256" key="11">
    <source>
        <dbReference type="ARBA" id="ARBA00023235"/>
    </source>
</evidence>
<keyword evidence="8" id="KW-0238">DNA-binding</keyword>
<dbReference type="AlphaFoldDB" id="A0A3B0WET1"/>
<evidence type="ECO:0000313" key="19">
    <source>
        <dbReference type="EMBL" id="VAW53791.1"/>
    </source>
</evidence>
<comment type="catalytic activity">
    <reaction evidence="14">
        <text>ATP + H2O = ADP + phosphate + H(+)</text>
        <dbReference type="Rhea" id="RHEA:13065"/>
        <dbReference type="ChEBI" id="CHEBI:15377"/>
        <dbReference type="ChEBI" id="CHEBI:15378"/>
        <dbReference type="ChEBI" id="CHEBI:30616"/>
        <dbReference type="ChEBI" id="CHEBI:43474"/>
        <dbReference type="ChEBI" id="CHEBI:456216"/>
        <dbReference type="EC" id="5.6.2.4"/>
    </reaction>
</comment>
<evidence type="ECO:0000256" key="1">
    <source>
        <dbReference type="ARBA" id="ARBA00007504"/>
    </source>
</evidence>
<keyword evidence="7" id="KW-0067">ATP-binding</keyword>
<evidence type="ECO:0000256" key="6">
    <source>
        <dbReference type="ARBA" id="ARBA00022806"/>
    </source>
</evidence>
<evidence type="ECO:0000256" key="8">
    <source>
        <dbReference type="ARBA" id="ARBA00023125"/>
    </source>
</evidence>
<gene>
    <name evidence="19" type="ORF">MNBD_GAMMA06-39</name>
</gene>
<comment type="similarity">
    <text evidence="1">Belongs to the helicase family. RecG subfamily.</text>
</comment>
<evidence type="ECO:0000256" key="9">
    <source>
        <dbReference type="ARBA" id="ARBA00023172"/>
    </source>
</evidence>
<dbReference type="Gene3D" id="2.40.50.140">
    <property type="entry name" value="Nucleic acid-binding proteins"/>
    <property type="match status" value="1"/>
</dbReference>
<dbReference type="GO" id="GO:0005524">
    <property type="term" value="F:ATP binding"/>
    <property type="evidence" value="ECO:0007669"/>
    <property type="project" value="UniProtKB-KW"/>
</dbReference>
<dbReference type="Gene3D" id="3.40.50.300">
    <property type="entry name" value="P-loop containing nucleotide triphosphate hydrolases"/>
    <property type="match status" value="2"/>
</dbReference>
<feature type="domain" description="Helicase ATP-binding" evidence="17">
    <location>
        <begin position="289"/>
        <end position="456"/>
    </location>
</feature>
<dbReference type="PROSITE" id="PS51192">
    <property type="entry name" value="HELICASE_ATP_BIND_1"/>
    <property type="match status" value="1"/>
</dbReference>
<keyword evidence="9" id="KW-0233">DNA recombination</keyword>
<dbReference type="SUPFAM" id="SSF50249">
    <property type="entry name" value="Nucleic acid-binding proteins"/>
    <property type="match status" value="1"/>
</dbReference>
<accession>A0A3B0WET1</accession>
<dbReference type="NCBIfam" id="TIGR00643">
    <property type="entry name" value="recG"/>
    <property type="match status" value="1"/>
</dbReference>
<evidence type="ECO:0000256" key="15">
    <source>
        <dbReference type="ARBA" id="ARBA00049803"/>
    </source>
</evidence>
<dbReference type="InterPro" id="IPR011545">
    <property type="entry name" value="DEAD/DEAH_box_helicase_dom"/>
</dbReference>
<dbReference type="GO" id="GO:0043138">
    <property type="term" value="F:3'-5' DNA helicase activity"/>
    <property type="evidence" value="ECO:0007669"/>
    <property type="project" value="UniProtKB-EC"/>
</dbReference>
<feature type="domain" description="Helicase C-terminal" evidence="18">
    <location>
        <begin position="489"/>
        <end position="635"/>
    </location>
</feature>
<dbReference type="InterPro" id="IPR001650">
    <property type="entry name" value="Helicase_C-like"/>
</dbReference>
<dbReference type="EMBL" id="UOFD01000066">
    <property type="protein sequence ID" value="VAW53791.1"/>
    <property type="molecule type" value="Genomic_DNA"/>
</dbReference>
<dbReference type="NCBIfam" id="NF008165">
    <property type="entry name" value="PRK10917.1-3"/>
    <property type="match status" value="1"/>
</dbReference>
<evidence type="ECO:0000256" key="3">
    <source>
        <dbReference type="ARBA" id="ARBA00022741"/>
    </source>
</evidence>
<dbReference type="Pfam" id="PF00271">
    <property type="entry name" value="Helicase_C"/>
    <property type="match status" value="1"/>
</dbReference>
<dbReference type="FunFam" id="3.40.50.300:FF:000391">
    <property type="entry name" value="ATP-dependent DNA helicase RecG"/>
    <property type="match status" value="1"/>
</dbReference>
<dbReference type="NCBIfam" id="NF008163">
    <property type="entry name" value="PRK10917.1-1"/>
    <property type="match status" value="1"/>
</dbReference>
<keyword evidence="11" id="KW-0413">Isomerase</keyword>
<evidence type="ECO:0000256" key="4">
    <source>
        <dbReference type="ARBA" id="ARBA00022763"/>
    </source>
</evidence>
<evidence type="ECO:0000256" key="14">
    <source>
        <dbReference type="ARBA" id="ARBA00048988"/>
    </source>
</evidence>
<keyword evidence="6 19" id="KW-0347">Helicase</keyword>
<dbReference type="InterPro" id="IPR047112">
    <property type="entry name" value="RecG/Mfd"/>
</dbReference>
<dbReference type="Pfam" id="PF00270">
    <property type="entry name" value="DEAD"/>
    <property type="match status" value="1"/>
</dbReference>
<dbReference type="InterPro" id="IPR004609">
    <property type="entry name" value="ATP-dep_DNA_helicase_RecG"/>
</dbReference>
<reference evidence="19" key="1">
    <citation type="submission" date="2018-06" db="EMBL/GenBank/DDBJ databases">
        <authorList>
            <person name="Zhirakovskaya E."/>
        </authorList>
    </citation>
    <scope>NUCLEOTIDE SEQUENCE</scope>
</reference>
<evidence type="ECO:0000256" key="10">
    <source>
        <dbReference type="ARBA" id="ARBA00023204"/>
    </source>
</evidence>
<comment type="catalytic activity">
    <reaction evidence="12">
        <text>Couples ATP hydrolysis with the unwinding of duplex DNA by translocating in the 3'-5' direction.</text>
        <dbReference type="EC" id="5.6.2.4"/>
    </reaction>
</comment>
<sequence length="700" mass="79205">MQTENTENFEYQSVQTLKGVGPAVAKKLTRLEVYTIQDVLFHLPMRYEDRTKITAIGSLQLGQHALIEGVINHCEIKYGGKGRRSLLCHLSDNTGAMILRFFHFNKAQQANLSNGKKLRCFGEARRGATQLEFTHPEYQIIQQENAVIEKSLTPVYPKTEGIHQTLLKKLSEQVLKEINRGHLIDWLPEQVLQNHQFSDLVTALCNVHRPHKNENVFSLNECKTKAQQRLLFEELLAHQLSLLQARNEIKKTKAAKLPVDKNLYLTFINKLSFKLTYAQEKVIAEIFSDLNNQQPMLRLVQGDVGSGKTVVAAAAAIAVVNAGYQLAIMAPTEILVQQHFINFKQWFDEKNCLLLTGKDKGKKRHEKLEKISSGECQIIIGTHALFQDDVIFHQLVLLVVDEQHRFGVHQRLALREKGHNKKSGENIVPHQLIMTATPIPRSLAMTAYADLDYSVIDELPKGRKPVVTVAVSTSRRDEVIQRIKNACEKGEQAYWVCTLVEESDVLQCQAAEVTAEQLTAELKNIHVGLIHGRMKQEDKQSVIIRFKNKEIDLLIATTVIEVGVDVPNASLMVIENAERLGLAQLHQLRGRVGRGSKQSACVLMYQAPLSENGKQRLAILRETNDGFKIAERDLELRGPGEVLGTKQTGLMQMRIADIVRDEHWFTDVKKAAQYILKYHPQAVKPLVRRWLGKADRFANV</sequence>
<dbReference type="SMART" id="SM00490">
    <property type="entry name" value="HELICc"/>
    <property type="match status" value="1"/>
</dbReference>
<dbReference type="EC" id="5.6.2.4" evidence="13"/>
<organism evidence="19">
    <name type="scientific">hydrothermal vent metagenome</name>
    <dbReference type="NCBI Taxonomy" id="652676"/>
    <lineage>
        <taxon>unclassified sequences</taxon>
        <taxon>metagenomes</taxon>
        <taxon>ecological metagenomes</taxon>
    </lineage>
</organism>
<dbReference type="GO" id="GO:0006281">
    <property type="term" value="P:DNA repair"/>
    <property type="evidence" value="ECO:0007669"/>
    <property type="project" value="UniProtKB-KW"/>
</dbReference>
<dbReference type="GO" id="GO:0006310">
    <property type="term" value="P:DNA recombination"/>
    <property type="evidence" value="ECO:0007669"/>
    <property type="project" value="UniProtKB-KW"/>
</dbReference>
<evidence type="ECO:0000256" key="5">
    <source>
        <dbReference type="ARBA" id="ARBA00022801"/>
    </source>
</evidence>
<dbReference type="CDD" id="cd17992">
    <property type="entry name" value="DEXHc_RecG"/>
    <property type="match status" value="1"/>
</dbReference>
<evidence type="ECO:0000256" key="13">
    <source>
        <dbReference type="ARBA" id="ARBA00034808"/>
    </source>
</evidence>
<dbReference type="PROSITE" id="PS51194">
    <property type="entry name" value="HELICASE_CTER"/>
    <property type="match status" value="1"/>
</dbReference>
<dbReference type="InterPro" id="IPR027417">
    <property type="entry name" value="P-loop_NTPase"/>
</dbReference>
<evidence type="ECO:0000256" key="7">
    <source>
        <dbReference type="ARBA" id="ARBA00022840"/>
    </source>
</evidence>
<dbReference type="InterPro" id="IPR045562">
    <property type="entry name" value="RecG_dom3_C"/>
</dbReference>
<dbReference type="InterPro" id="IPR033454">
    <property type="entry name" value="RecG_wedge"/>
</dbReference>
<evidence type="ECO:0000256" key="2">
    <source>
        <dbReference type="ARBA" id="ARBA00017846"/>
    </source>
</evidence>
<dbReference type="CDD" id="cd04488">
    <property type="entry name" value="RecG_wedge_OBF"/>
    <property type="match status" value="1"/>
</dbReference>
<keyword evidence="3" id="KW-0547">Nucleotide-binding</keyword>
<evidence type="ECO:0000259" key="17">
    <source>
        <dbReference type="PROSITE" id="PS51192"/>
    </source>
</evidence>
<protein>
    <recommendedName>
        <fullName evidence="2">ATP-dependent DNA helicase RecG</fullName>
        <ecNumber evidence="13">5.6.2.4</ecNumber>
    </recommendedName>
    <alternativeName>
        <fullName evidence="15">DNA branch migration protein RecG</fullName>
    </alternativeName>
    <alternativeName>
        <fullName evidence="16">Probable DNA 3'-5' helicase RecG</fullName>
    </alternativeName>
</protein>
<dbReference type="SUPFAM" id="SSF52540">
    <property type="entry name" value="P-loop containing nucleoside triphosphate hydrolases"/>
    <property type="match status" value="2"/>
</dbReference>
<evidence type="ECO:0000256" key="16">
    <source>
        <dbReference type="ARBA" id="ARBA00049819"/>
    </source>
</evidence>
<keyword evidence="4" id="KW-0227">DNA damage</keyword>
<dbReference type="Pfam" id="PF17191">
    <property type="entry name" value="RecG_wedge"/>
    <property type="match status" value="1"/>
</dbReference>
<dbReference type="InterPro" id="IPR012340">
    <property type="entry name" value="NA-bd_OB-fold"/>
</dbReference>
<name>A0A3B0WET1_9ZZZZ</name>
<dbReference type="GO" id="GO:0003677">
    <property type="term" value="F:DNA binding"/>
    <property type="evidence" value="ECO:0007669"/>
    <property type="project" value="UniProtKB-KW"/>
</dbReference>
<dbReference type="InterPro" id="IPR014001">
    <property type="entry name" value="Helicase_ATP-bd"/>
</dbReference>
<evidence type="ECO:0000256" key="12">
    <source>
        <dbReference type="ARBA" id="ARBA00034617"/>
    </source>
</evidence>
<dbReference type="SMART" id="SM00487">
    <property type="entry name" value="DEXDc"/>
    <property type="match status" value="1"/>
</dbReference>
<dbReference type="Pfam" id="PF19833">
    <property type="entry name" value="RecG_dom3_C"/>
    <property type="match status" value="1"/>
</dbReference>
<dbReference type="PANTHER" id="PTHR47964">
    <property type="entry name" value="ATP-DEPENDENT DNA HELICASE HOMOLOG RECG, CHLOROPLASTIC"/>
    <property type="match status" value="1"/>
</dbReference>
<dbReference type="NCBIfam" id="NF008168">
    <property type="entry name" value="PRK10917.2-2"/>
    <property type="match status" value="1"/>
</dbReference>